<evidence type="ECO:0000313" key="10">
    <source>
        <dbReference type="EMBL" id="ABC80934.1"/>
    </source>
</evidence>
<keyword evidence="4" id="KW-0807">Transducer</keyword>
<evidence type="ECO:0000256" key="4">
    <source>
        <dbReference type="PROSITE-ProRule" id="PRU00284"/>
    </source>
</evidence>
<keyword evidence="7" id="KW-1133">Transmembrane helix</keyword>
<dbReference type="SMART" id="SM00283">
    <property type="entry name" value="MA"/>
    <property type="match status" value="1"/>
</dbReference>
<evidence type="ECO:0000256" key="7">
    <source>
        <dbReference type="SAM" id="Phobius"/>
    </source>
</evidence>
<dbReference type="PRINTS" id="PR00260">
    <property type="entry name" value="CHEMTRNSDUCR"/>
</dbReference>
<dbReference type="eggNOG" id="COG0840">
    <property type="taxonomic scope" value="Bacteria"/>
</dbReference>
<dbReference type="PROSITE" id="PS50111">
    <property type="entry name" value="CHEMOTAXIS_TRANSDUC_2"/>
    <property type="match status" value="1"/>
</dbReference>
<dbReference type="Proteomes" id="UP000001935">
    <property type="component" value="Chromosome"/>
</dbReference>
<feature type="region of interest" description="Disordered" evidence="6">
    <location>
        <begin position="279"/>
        <end position="333"/>
    </location>
</feature>
<comment type="similarity">
    <text evidence="3">Belongs to the methyl-accepting chemotaxis (MCP) protein family.</text>
</comment>
<accession>Q2IQ50</accession>
<dbReference type="EMBL" id="CP000251">
    <property type="protein sequence ID" value="ABC80934.1"/>
    <property type="molecule type" value="Genomic_DNA"/>
</dbReference>
<keyword evidence="7" id="KW-0812">Transmembrane</keyword>
<dbReference type="FunFam" id="1.10.287.950:FF:000001">
    <property type="entry name" value="Methyl-accepting chemotaxis sensory transducer"/>
    <property type="match status" value="1"/>
</dbReference>
<dbReference type="AlphaFoldDB" id="Q2IQ50"/>
<keyword evidence="7" id="KW-0472">Membrane</keyword>
<gene>
    <name evidence="10" type="ordered locus">Adeh_1160</name>
</gene>
<evidence type="ECO:0000256" key="6">
    <source>
        <dbReference type="SAM" id="MobiDB-lite"/>
    </source>
</evidence>
<dbReference type="InterPro" id="IPR051310">
    <property type="entry name" value="MCP_chemotaxis"/>
</dbReference>
<feature type="domain" description="Methyl-accepting transducer" evidence="8">
    <location>
        <begin position="264"/>
        <end position="479"/>
    </location>
</feature>
<dbReference type="InterPro" id="IPR004089">
    <property type="entry name" value="MCPsignal_dom"/>
</dbReference>
<organism evidence="10 11">
    <name type="scientific">Anaeromyxobacter dehalogenans (strain 2CP-C)</name>
    <dbReference type="NCBI Taxonomy" id="290397"/>
    <lineage>
        <taxon>Bacteria</taxon>
        <taxon>Pseudomonadati</taxon>
        <taxon>Myxococcota</taxon>
        <taxon>Myxococcia</taxon>
        <taxon>Myxococcales</taxon>
        <taxon>Cystobacterineae</taxon>
        <taxon>Anaeromyxobacteraceae</taxon>
        <taxon>Anaeromyxobacter</taxon>
    </lineage>
</organism>
<evidence type="ECO:0000313" key="11">
    <source>
        <dbReference type="Proteomes" id="UP000001935"/>
    </source>
</evidence>
<dbReference type="PANTHER" id="PTHR43531">
    <property type="entry name" value="PROTEIN ICFG"/>
    <property type="match status" value="1"/>
</dbReference>
<dbReference type="CDD" id="cd06225">
    <property type="entry name" value="HAMP"/>
    <property type="match status" value="1"/>
</dbReference>
<dbReference type="InterPro" id="IPR004090">
    <property type="entry name" value="Chemotax_Me-accpt_rcpt"/>
</dbReference>
<dbReference type="GO" id="GO:0007165">
    <property type="term" value="P:signal transduction"/>
    <property type="evidence" value="ECO:0007669"/>
    <property type="project" value="UniProtKB-KW"/>
</dbReference>
<dbReference type="Pfam" id="PF12729">
    <property type="entry name" value="4HB_MCP_1"/>
    <property type="match status" value="1"/>
</dbReference>
<keyword evidence="2" id="KW-0145">Chemotaxis</keyword>
<dbReference type="GO" id="GO:0005886">
    <property type="term" value="C:plasma membrane"/>
    <property type="evidence" value="ECO:0007669"/>
    <property type="project" value="TreeGrafter"/>
</dbReference>
<dbReference type="RefSeq" id="WP_011420217.1">
    <property type="nucleotide sequence ID" value="NC_007760.1"/>
</dbReference>
<dbReference type="Pfam" id="PF00672">
    <property type="entry name" value="HAMP"/>
    <property type="match status" value="1"/>
</dbReference>
<feature type="compositionally biased region" description="Polar residues" evidence="6">
    <location>
        <begin position="279"/>
        <end position="299"/>
    </location>
</feature>
<dbReference type="PANTHER" id="PTHR43531:SF11">
    <property type="entry name" value="METHYL-ACCEPTING CHEMOTAXIS PROTEIN 3"/>
    <property type="match status" value="1"/>
</dbReference>
<dbReference type="STRING" id="290397.Adeh_1160"/>
<dbReference type="Pfam" id="PF00015">
    <property type="entry name" value="MCPsignal"/>
    <property type="match status" value="1"/>
</dbReference>
<reference evidence="10 11" key="1">
    <citation type="submission" date="2006-01" db="EMBL/GenBank/DDBJ databases">
        <title>Complete sequence of Anaeromyxobacter dehalogenans 2CP-C.</title>
        <authorList>
            <consortium name="US DOE Joint Genome Institute"/>
            <person name="Copeland A."/>
            <person name="Lucas S."/>
            <person name="Lapidus A."/>
            <person name="Barry K."/>
            <person name="Detter J.C."/>
            <person name="Glavina T."/>
            <person name="Hammon N."/>
            <person name="Israni S."/>
            <person name="Pitluck S."/>
            <person name="Brettin T."/>
            <person name="Bruce D."/>
            <person name="Han C."/>
            <person name="Tapia R."/>
            <person name="Gilna P."/>
            <person name="Kiss H."/>
            <person name="Schmutz J."/>
            <person name="Larimer F."/>
            <person name="Land M."/>
            <person name="Kyrpides N."/>
            <person name="Anderson I."/>
            <person name="Sanford R.A."/>
            <person name="Ritalahti K.M."/>
            <person name="Thomas H.S."/>
            <person name="Kirby J.R."/>
            <person name="Zhulin I.B."/>
            <person name="Loeffler F.E."/>
            <person name="Richardson P."/>
        </authorList>
    </citation>
    <scope>NUCLEOTIDE SEQUENCE [LARGE SCALE GENOMIC DNA]</scope>
    <source>
        <strain evidence="10 11">2CP-C</strain>
    </source>
</reference>
<dbReference type="SMART" id="SM00304">
    <property type="entry name" value="HAMP"/>
    <property type="match status" value="1"/>
</dbReference>
<feature type="domain" description="HAMP" evidence="9">
    <location>
        <begin position="207"/>
        <end position="259"/>
    </location>
</feature>
<dbReference type="HOGENOM" id="CLU_000445_107_16_7"/>
<feature type="compositionally biased region" description="Low complexity" evidence="6">
    <location>
        <begin position="311"/>
        <end position="329"/>
    </location>
</feature>
<dbReference type="OrthoDB" id="9763018at2"/>
<evidence type="ECO:0000259" key="9">
    <source>
        <dbReference type="PROSITE" id="PS50885"/>
    </source>
</evidence>
<dbReference type="GO" id="GO:0006935">
    <property type="term" value="P:chemotaxis"/>
    <property type="evidence" value="ECO:0007669"/>
    <property type="project" value="UniProtKB-KW"/>
</dbReference>
<dbReference type="SUPFAM" id="SSF58104">
    <property type="entry name" value="Methyl-accepting chemotaxis protein (MCP) signaling domain"/>
    <property type="match status" value="1"/>
</dbReference>
<dbReference type="PROSITE" id="PS50885">
    <property type="entry name" value="HAMP"/>
    <property type="match status" value="1"/>
</dbReference>
<name>Q2IQ50_ANADE</name>
<dbReference type="Gene3D" id="1.10.287.950">
    <property type="entry name" value="Methyl-accepting chemotaxis protein"/>
    <property type="match status" value="1"/>
</dbReference>
<keyword evidence="5" id="KW-0175">Coiled coil</keyword>
<sequence>MLANLKIRTKLALLVVVGSLALLAVVFAALMQGRASDATIARMAGSDLDLLVGLESMYSAGLQTGQATRNVLLDPQDRTAKKNYRDAHEAFSKTLEQARELAPPELKTRLQEVDRLWDADHLLKQEVMSLSETGNREEAVAVLVSKETPAWRAVKQVILELRDEQRRAFSRSEASALHDTAVVRRVVLATIVVAAAVFVLLSVVLTRSISAPLREAIRVATAITRGDLTVTVAADRRDEIGQLQAELGAMAQKLAQVIGEVRSGAEALAGASQQVSATSQALSQGTGEQASSVEETTASLEEMSASIGQNAESSRATEAASKESAANAEESGKSVRQTVAAMKAIVEKISIIEEIAYQTNLLALNAAIEAARAGEHGRGFAVVAAEVRKLAERSQKAAQDIGGLAGSSVAAAERSGELIETLVPAIRRTAALVHEVAAASQEQSSGVGQVSKAMALVDQVTQRNASAAEELSATAEELASQAEGLQQLISFFHVNGQGARVALTAPPPCAAGTSARRLATATAALGAGARRL</sequence>
<feature type="coiled-coil region" evidence="5">
    <location>
        <begin position="457"/>
        <end position="488"/>
    </location>
</feature>
<evidence type="ECO:0000256" key="1">
    <source>
        <dbReference type="ARBA" id="ARBA00004370"/>
    </source>
</evidence>
<evidence type="ECO:0000256" key="2">
    <source>
        <dbReference type="ARBA" id="ARBA00022500"/>
    </source>
</evidence>
<protein>
    <submittedName>
        <fullName evidence="10">Methyl-accepting chemotaxis sensory transducer</fullName>
    </submittedName>
</protein>
<evidence type="ECO:0000256" key="3">
    <source>
        <dbReference type="ARBA" id="ARBA00029447"/>
    </source>
</evidence>
<proteinExistence type="inferred from homology"/>
<feature type="transmembrane region" description="Helical" evidence="7">
    <location>
        <begin position="186"/>
        <end position="205"/>
    </location>
</feature>
<dbReference type="KEGG" id="ade:Adeh_1160"/>
<evidence type="ECO:0000256" key="5">
    <source>
        <dbReference type="SAM" id="Coils"/>
    </source>
</evidence>
<evidence type="ECO:0000259" key="8">
    <source>
        <dbReference type="PROSITE" id="PS50111"/>
    </source>
</evidence>
<dbReference type="InterPro" id="IPR024478">
    <property type="entry name" value="HlyB_4HB_MCP"/>
</dbReference>
<dbReference type="GO" id="GO:0004888">
    <property type="term" value="F:transmembrane signaling receptor activity"/>
    <property type="evidence" value="ECO:0007669"/>
    <property type="project" value="InterPro"/>
</dbReference>
<comment type="subcellular location">
    <subcellularLocation>
        <location evidence="1">Membrane</location>
    </subcellularLocation>
</comment>
<dbReference type="InterPro" id="IPR003660">
    <property type="entry name" value="HAMP_dom"/>
</dbReference>